<comment type="caution">
    <text evidence="1">The sequence shown here is derived from an EMBL/GenBank/DDBJ whole genome shotgun (WGS) entry which is preliminary data.</text>
</comment>
<dbReference type="EMBL" id="JAGFBR010000063">
    <property type="protein sequence ID" value="KAH0447758.1"/>
    <property type="molecule type" value="Genomic_DNA"/>
</dbReference>
<dbReference type="Proteomes" id="UP000775213">
    <property type="component" value="Unassembled WGS sequence"/>
</dbReference>
<protein>
    <submittedName>
        <fullName evidence="1">Uncharacterized protein</fullName>
    </submittedName>
</protein>
<organism evidence="1 2">
    <name type="scientific">Dendrobium chrysotoxum</name>
    <name type="common">Orchid</name>
    <dbReference type="NCBI Taxonomy" id="161865"/>
    <lineage>
        <taxon>Eukaryota</taxon>
        <taxon>Viridiplantae</taxon>
        <taxon>Streptophyta</taxon>
        <taxon>Embryophyta</taxon>
        <taxon>Tracheophyta</taxon>
        <taxon>Spermatophyta</taxon>
        <taxon>Magnoliopsida</taxon>
        <taxon>Liliopsida</taxon>
        <taxon>Asparagales</taxon>
        <taxon>Orchidaceae</taxon>
        <taxon>Epidendroideae</taxon>
        <taxon>Malaxideae</taxon>
        <taxon>Dendrobiinae</taxon>
        <taxon>Dendrobium</taxon>
    </lineage>
</organism>
<keyword evidence="2" id="KW-1185">Reference proteome</keyword>
<dbReference type="AlphaFoldDB" id="A0AAV7FWE3"/>
<evidence type="ECO:0000313" key="2">
    <source>
        <dbReference type="Proteomes" id="UP000775213"/>
    </source>
</evidence>
<accession>A0AAV7FWE3</accession>
<name>A0AAV7FWE3_DENCH</name>
<sequence length="84" mass="9535">MKVSTIPLRTGFVVHMSRAGKIYGFHPYTRNSTLLCLTQVNWFREHSAVLATELETRFTPTCPLRPVIPKNTCPPVLPRLLARS</sequence>
<reference evidence="1 2" key="1">
    <citation type="journal article" date="2021" name="Hortic Res">
        <title>Chromosome-scale assembly of the Dendrobium chrysotoxum genome enhances the understanding of orchid evolution.</title>
        <authorList>
            <person name="Zhang Y."/>
            <person name="Zhang G.Q."/>
            <person name="Zhang D."/>
            <person name="Liu X.D."/>
            <person name="Xu X.Y."/>
            <person name="Sun W.H."/>
            <person name="Yu X."/>
            <person name="Zhu X."/>
            <person name="Wang Z.W."/>
            <person name="Zhao X."/>
            <person name="Zhong W.Y."/>
            <person name="Chen H."/>
            <person name="Yin W.L."/>
            <person name="Huang T."/>
            <person name="Niu S.C."/>
            <person name="Liu Z.J."/>
        </authorList>
    </citation>
    <scope>NUCLEOTIDE SEQUENCE [LARGE SCALE GENOMIC DNA]</scope>
    <source>
        <strain evidence="1">Lindl</strain>
    </source>
</reference>
<gene>
    <name evidence="1" type="ORF">IEQ34_023407</name>
</gene>
<evidence type="ECO:0000313" key="1">
    <source>
        <dbReference type="EMBL" id="KAH0447758.1"/>
    </source>
</evidence>
<proteinExistence type="predicted"/>